<dbReference type="PRINTS" id="PR00039">
    <property type="entry name" value="HTHLYSR"/>
</dbReference>
<dbReference type="PROSITE" id="PS50931">
    <property type="entry name" value="HTH_LYSR"/>
    <property type="match status" value="1"/>
</dbReference>
<evidence type="ECO:0000259" key="5">
    <source>
        <dbReference type="PROSITE" id="PS50931"/>
    </source>
</evidence>
<proteinExistence type="inferred from homology"/>
<sequence length="291" mass="31155">MENLLDHRLTTLMVVAQTGSLTAAAQQLFITQPAVSQQLASLEADLGVPLLVHHGRRVKLTAAATELVAYAQRLGQDNQAVLKRLRLAQTPPLRLGATRSLGAFLLPQLLVKVIAAGYQLEVTIENTAVLSRQLLAGQLDAALIEGNYSRQDFAAAPLGSAPFIGVAAQAEVPATLPALFDQLLIVREVGSGTREILTTWLAAHNAQLSDFRQTLALSSPTAIIELLKQGVGISFMYRALVANELARGDLFELPLAGFPLEHPLNLIYLKESSFAAEFGPLVATAREVLGN</sequence>
<dbReference type="Proteomes" id="UP000050816">
    <property type="component" value="Unassembled WGS sequence"/>
</dbReference>
<dbReference type="Pfam" id="PF03466">
    <property type="entry name" value="LysR_substrate"/>
    <property type="match status" value="1"/>
</dbReference>
<comment type="similarity">
    <text evidence="1">Belongs to the LysR transcriptional regulatory family.</text>
</comment>
<dbReference type="RefSeq" id="WP_056954765.1">
    <property type="nucleotide sequence ID" value="NZ_AZFK01000040.1"/>
</dbReference>
<protein>
    <recommendedName>
        <fullName evidence="5">HTH lysR-type domain-containing protein</fullName>
    </recommendedName>
</protein>
<dbReference type="PANTHER" id="PTHR30126:SF91">
    <property type="entry name" value="LYSR FAMILY TRANSCRIPTIONAL REGULATOR"/>
    <property type="match status" value="1"/>
</dbReference>
<dbReference type="PATRIC" id="fig|1423760.3.peg.1605"/>
<dbReference type="EMBL" id="AZFK01000040">
    <property type="protein sequence ID" value="KRL89939.1"/>
    <property type="molecule type" value="Genomic_DNA"/>
</dbReference>
<feature type="domain" description="HTH lysR-type" evidence="5">
    <location>
        <begin position="9"/>
        <end position="61"/>
    </location>
</feature>
<evidence type="ECO:0000256" key="4">
    <source>
        <dbReference type="ARBA" id="ARBA00023163"/>
    </source>
</evidence>
<evidence type="ECO:0000256" key="2">
    <source>
        <dbReference type="ARBA" id="ARBA00023015"/>
    </source>
</evidence>
<keyword evidence="4" id="KW-0804">Transcription</keyword>
<reference evidence="6 7" key="1">
    <citation type="journal article" date="2015" name="Genome Announc.">
        <title>Expanding the biotechnology potential of lactobacilli through comparative genomics of 213 strains and associated genera.</title>
        <authorList>
            <person name="Sun Z."/>
            <person name="Harris H.M."/>
            <person name="McCann A."/>
            <person name="Guo C."/>
            <person name="Argimon S."/>
            <person name="Zhang W."/>
            <person name="Yang X."/>
            <person name="Jeffery I.B."/>
            <person name="Cooney J.C."/>
            <person name="Kagawa T.F."/>
            <person name="Liu W."/>
            <person name="Song Y."/>
            <person name="Salvetti E."/>
            <person name="Wrobel A."/>
            <person name="Rasinkangas P."/>
            <person name="Parkhill J."/>
            <person name="Rea M.C."/>
            <person name="O'Sullivan O."/>
            <person name="Ritari J."/>
            <person name="Douillard F.P."/>
            <person name="Paul Ross R."/>
            <person name="Yang R."/>
            <person name="Briner A.E."/>
            <person name="Felis G.E."/>
            <person name="de Vos W.M."/>
            <person name="Barrangou R."/>
            <person name="Klaenhammer T.R."/>
            <person name="Caufield P.W."/>
            <person name="Cui Y."/>
            <person name="Zhang H."/>
            <person name="O'Toole P.W."/>
        </authorList>
    </citation>
    <scope>NUCLEOTIDE SEQUENCE [LARGE SCALE GENOMIC DNA]</scope>
    <source>
        <strain evidence="6 7">DSM 15946</strain>
    </source>
</reference>
<dbReference type="InterPro" id="IPR005119">
    <property type="entry name" value="LysR_subst-bd"/>
</dbReference>
<name>A0A0R1UFS1_9LACO</name>
<dbReference type="SUPFAM" id="SSF53850">
    <property type="entry name" value="Periplasmic binding protein-like II"/>
    <property type="match status" value="1"/>
</dbReference>
<dbReference type="InterPro" id="IPR000847">
    <property type="entry name" value="LysR_HTH_N"/>
</dbReference>
<keyword evidence="3" id="KW-0238">DNA-binding</keyword>
<keyword evidence="2" id="KW-0805">Transcription regulation</keyword>
<dbReference type="Gene3D" id="3.40.190.10">
    <property type="entry name" value="Periplasmic binding protein-like II"/>
    <property type="match status" value="2"/>
</dbReference>
<dbReference type="Pfam" id="PF00126">
    <property type="entry name" value="HTH_1"/>
    <property type="match status" value="1"/>
</dbReference>
<organism evidence="6 7">
    <name type="scientific">Limosilactobacillus ingluviei DSM 15946</name>
    <dbReference type="NCBI Taxonomy" id="1423760"/>
    <lineage>
        <taxon>Bacteria</taxon>
        <taxon>Bacillati</taxon>
        <taxon>Bacillota</taxon>
        <taxon>Bacilli</taxon>
        <taxon>Lactobacillales</taxon>
        <taxon>Lactobacillaceae</taxon>
        <taxon>Limosilactobacillus</taxon>
    </lineage>
</organism>
<comment type="caution">
    <text evidence="6">The sequence shown here is derived from an EMBL/GenBank/DDBJ whole genome shotgun (WGS) entry which is preliminary data.</text>
</comment>
<dbReference type="Gene3D" id="1.10.10.10">
    <property type="entry name" value="Winged helix-like DNA-binding domain superfamily/Winged helix DNA-binding domain"/>
    <property type="match status" value="1"/>
</dbReference>
<accession>A0A0R1UFS1</accession>
<evidence type="ECO:0000313" key="6">
    <source>
        <dbReference type="EMBL" id="KRL89939.1"/>
    </source>
</evidence>
<dbReference type="GO" id="GO:0003700">
    <property type="term" value="F:DNA-binding transcription factor activity"/>
    <property type="evidence" value="ECO:0007669"/>
    <property type="project" value="InterPro"/>
</dbReference>
<dbReference type="PANTHER" id="PTHR30126">
    <property type="entry name" value="HTH-TYPE TRANSCRIPTIONAL REGULATOR"/>
    <property type="match status" value="1"/>
</dbReference>
<dbReference type="InterPro" id="IPR036388">
    <property type="entry name" value="WH-like_DNA-bd_sf"/>
</dbReference>
<dbReference type="GO" id="GO:0000976">
    <property type="term" value="F:transcription cis-regulatory region binding"/>
    <property type="evidence" value="ECO:0007669"/>
    <property type="project" value="TreeGrafter"/>
</dbReference>
<dbReference type="InterPro" id="IPR036390">
    <property type="entry name" value="WH_DNA-bd_sf"/>
</dbReference>
<evidence type="ECO:0000256" key="1">
    <source>
        <dbReference type="ARBA" id="ARBA00009437"/>
    </source>
</evidence>
<evidence type="ECO:0000313" key="7">
    <source>
        <dbReference type="Proteomes" id="UP000050816"/>
    </source>
</evidence>
<gene>
    <name evidence="6" type="ORF">FC43_GL001533</name>
</gene>
<evidence type="ECO:0000256" key="3">
    <source>
        <dbReference type="ARBA" id="ARBA00023125"/>
    </source>
</evidence>
<dbReference type="AlphaFoldDB" id="A0A0R1UFS1"/>
<dbReference type="SUPFAM" id="SSF46785">
    <property type="entry name" value="Winged helix' DNA-binding domain"/>
    <property type="match status" value="1"/>
</dbReference>